<evidence type="ECO:0000313" key="2">
    <source>
        <dbReference type="EMBL" id="KFQ22891.1"/>
    </source>
</evidence>
<feature type="compositionally biased region" description="Gly residues" evidence="1">
    <location>
        <begin position="1"/>
        <end position="12"/>
    </location>
</feature>
<accession>A0A091QD00</accession>
<sequence length="86" mass="9012">EAGAGMGGGSLRGGPPARSQDPTTSFLTAATLRYAIGAGITTAALNRLALQWILAQGFKVRSFQLQGLERVLYCCFSSLPPRVRSG</sequence>
<evidence type="ECO:0000313" key="3">
    <source>
        <dbReference type="Proteomes" id="UP000052967"/>
    </source>
</evidence>
<feature type="non-terminal residue" evidence="2">
    <location>
        <position position="1"/>
    </location>
</feature>
<evidence type="ECO:0000256" key="1">
    <source>
        <dbReference type="SAM" id="MobiDB-lite"/>
    </source>
</evidence>
<dbReference type="Proteomes" id="UP000052967">
    <property type="component" value="Unassembled WGS sequence"/>
</dbReference>
<dbReference type="EMBL" id="KK693443">
    <property type="protein sequence ID" value="KFQ22891.1"/>
    <property type="molecule type" value="Genomic_DNA"/>
</dbReference>
<proteinExistence type="predicted"/>
<feature type="non-terminal residue" evidence="2">
    <location>
        <position position="86"/>
    </location>
</feature>
<gene>
    <name evidence="2" type="ORF">N331_04042</name>
</gene>
<name>A0A091QD00_MERNU</name>
<dbReference type="AlphaFoldDB" id="A0A091QD00"/>
<organism evidence="2 3">
    <name type="scientific">Merops nubicus</name>
    <name type="common">Northern carmine bee-eater</name>
    <dbReference type="NCBI Taxonomy" id="57421"/>
    <lineage>
        <taxon>Eukaryota</taxon>
        <taxon>Metazoa</taxon>
        <taxon>Chordata</taxon>
        <taxon>Craniata</taxon>
        <taxon>Vertebrata</taxon>
        <taxon>Euteleostomi</taxon>
        <taxon>Archelosauria</taxon>
        <taxon>Archosauria</taxon>
        <taxon>Dinosauria</taxon>
        <taxon>Saurischia</taxon>
        <taxon>Theropoda</taxon>
        <taxon>Coelurosauria</taxon>
        <taxon>Aves</taxon>
        <taxon>Neognathae</taxon>
        <taxon>Neoaves</taxon>
        <taxon>Telluraves</taxon>
        <taxon>Coraciimorphae</taxon>
        <taxon>Coraciiformes</taxon>
        <taxon>Meropidae</taxon>
        <taxon>Merops</taxon>
    </lineage>
</organism>
<reference evidence="2 3" key="1">
    <citation type="submission" date="2014-04" db="EMBL/GenBank/DDBJ databases">
        <title>Genome evolution of avian class.</title>
        <authorList>
            <person name="Zhang G."/>
            <person name="Li C."/>
        </authorList>
    </citation>
    <scope>NUCLEOTIDE SEQUENCE [LARGE SCALE GENOMIC DNA]</scope>
    <source>
        <strain evidence="2">BGI_N331</strain>
    </source>
</reference>
<protein>
    <submittedName>
        <fullName evidence="2">Uncharacterized protein</fullName>
    </submittedName>
</protein>
<keyword evidence="3" id="KW-1185">Reference proteome</keyword>
<feature type="region of interest" description="Disordered" evidence="1">
    <location>
        <begin position="1"/>
        <end position="23"/>
    </location>
</feature>